<dbReference type="CDD" id="cd00637">
    <property type="entry name" value="7tm_classA_rhodopsin-like"/>
    <property type="match status" value="1"/>
</dbReference>
<comment type="similarity">
    <text evidence="9">Belongs to the G-protein coupled receptor 1 family.</text>
</comment>
<feature type="transmembrane region" description="Helical" evidence="10">
    <location>
        <begin position="193"/>
        <end position="218"/>
    </location>
</feature>
<dbReference type="GO" id="GO:0005886">
    <property type="term" value="C:plasma membrane"/>
    <property type="evidence" value="ECO:0007669"/>
    <property type="project" value="UniProtKB-SubCell"/>
</dbReference>
<dbReference type="InterPro" id="IPR000276">
    <property type="entry name" value="GPCR_Rhodpsn"/>
</dbReference>
<dbReference type="GO" id="GO:0004930">
    <property type="term" value="F:G protein-coupled receptor activity"/>
    <property type="evidence" value="ECO:0007669"/>
    <property type="project" value="UniProtKB-KW"/>
</dbReference>
<feature type="domain" description="G-protein coupled receptors family 1 profile" evidence="11">
    <location>
        <begin position="48"/>
        <end position="303"/>
    </location>
</feature>
<feature type="transmembrane region" description="Helical" evidence="10">
    <location>
        <begin position="35"/>
        <end position="58"/>
    </location>
</feature>
<dbReference type="PRINTS" id="PR00237">
    <property type="entry name" value="GPCRRHODOPSN"/>
</dbReference>
<protein>
    <recommendedName>
        <fullName evidence="11">G-protein coupled receptors family 1 profile domain-containing protein</fullName>
    </recommendedName>
</protein>
<reference evidence="12" key="2">
    <citation type="submission" date="2021-01" db="UniProtKB">
        <authorList>
            <consortium name="EnsemblMetazoa"/>
        </authorList>
    </citation>
    <scope>IDENTIFICATION</scope>
</reference>
<dbReference type="InParanoid" id="A0A7M7P7I8"/>
<dbReference type="GO" id="GO:0007186">
    <property type="term" value="P:G protein-coupled receptor signaling pathway"/>
    <property type="evidence" value="ECO:0000318"/>
    <property type="project" value="GO_Central"/>
</dbReference>
<dbReference type="OMA" id="ICAFYIC"/>
<keyword evidence="13" id="KW-1185">Reference proteome</keyword>
<evidence type="ECO:0000256" key="2">
    <source>
        <dbReference type="ARBA" id="ARBA00022475"/>
    </source>
</evidence>
<reference evidence="13" key="1">
    <citation type="submission" date="2015-02" db="EMBL/GenBank/DDBJ databases">
        <title>Genome sequencing for Strongylocentrotus purpuratus.</title>
        <authorList>
            <person name="Murali S."/>
            <person name="Liu Y."/>
            <person name="Vee V."/>
            <person name="English A."/>
            <person name="Wang M."/>
            <person name="Skinner E."/>
            <person name="Han Y."/>
            <person name="Muzny D.M."/>
            <person name="Worley K.C."/>
            <person name="Gibbs R.A."/>
        </authorList>
    </citation>
    <scope>NUCLEOTIDE SEQUENCE</scope>
</reference>
<sequence length="357" mass="39864">MASFYANDTNSFKVLSSGGNSTITDRVQIERLVKAVSYATVGLIAIIGNFLVIFMVVLSRKLHTITNIFVVNLSLADLVIGVAFPLESLWLLHLDVALPKWTCTSVGSIIIIAVGCSVSTLFFVAMNRYVLITRSRAAYQRIFTPCNIFLMIASTWLNLTGFLIIPQVVGYGSLGYDLNLELCIWDPTHQYDLYYKGGALALLTLPLLLSSICYILIFKYIRNHFKNMASHRQSAPIATNRRMDIIITKNLLLVICAFYICILPFVIAFCSTGFSSSPDTYGYVASYLGILLGINSCLNPLFYCLKHPHFREVFSCVIRCDLSRVPLPSRILQRVLPQPDRRSVLADLSSLNTNTNN</sequence>
<evidence type="ECO:0000256" key="10">
    <source>
        <dbReference type="SAM" id="Phobius"/>
    </source>
</evidence>
<keyword evidence="6 10" id="KW-0472">Membrane</keyword>
<dbReference type="EnsemblMetazoa" id="XM_030991642">
    <property type="protein sequence ID" value="XP_030847502"/>
    <property type="gene ID" value="LOC115926659"/>
</dbReference>
<feature type="transmembrane region" description="Helical" evidence="10">
    <location>
        <begin position="280"/>
        <end position="305"/>
    </location>
</feature>
<evidence type="ECO:0000256" key="9">
    <source>
        <dbReference type="RuleBase" id="RU000688"/>
    </source>
</evidence>
<dbReference type="OrthoDB" id="2105199at2759"/>
<evidence type="ECO:0000256" key="5">
    <source>
        <dbReference type="ARBA" id="ARBA00023040"/>
    </source>
</evidence>
<feature type="transmembrane region" description="Helical" evidence="10">
    <location>
        <begin position="106"/>
        <end position="127"/>
    </location>
</feature>
<keyword evidence="8 9" id="KW-0807">Transducer</keyword>
<dbReference type="PROSITE" id="PS50262">
    <property type="entry name" value="G_PROTEIN_RECEP_F1_2"/>
    <property type="match status" value="1"/>
</dbReference>
<comment type="subcellular location">
    <subcellularLocation>
        <location evidence="1">Cell membrane</location>
        <topology evidence="1">Multi-pass membrane protein</topology>
    </subcellularLocation>
</comment>
<proteinExistence type="inferred from homology"/>
<evidence type="ECO:0000259" key="11">
    <source>
        <dbReference type="PROSITE" id="PS50262"/>
    </source>
</evidence>
<dbReference type="Gene3D" id="1.20.1070.10">
    <property type="entry name" value="Rhodopsin 7-helix transmembrane proteins"/>
    <property type="match status" value="1"/>
</dbReference>
<dbReference type="RefSeq" id="XP_030847502.1">
    <property type="nucleotide sequence ID" value="XM_030991642.1"/>
</dbReference>
<evidence type="ECO:0000256" key="8">
    <source>
        <dbReference type="ARBA" id="ARBA00023224"/>
    </source>
</evidence>
<dbReference type="PANTHER" id="PTHR24228">
    <property type="entry name" value="B2 BRADYKININ RECEPTOR/ANGIOTENSIN II RECEPTOR"/>
    <property type="match status" value="1"/>
</dbReference>
<keyword evidence="5 9" id="KW-0297">G-protein coupled receptor</keyword>
<dbReference type="PROSITE" id="PS00237">
    <property type="entry name" value="G_PROTEIN_RECEP_F1_1"/>
    <property type="match status" value="1"/>
</dbReference>
<dbReference type="Pfam" id="PF00001">
    <property type="entry name" value="7tm_1"/>
    <property type="match status" value="1"/>
</dbReference>
<keyword evidence="4 10" id="KW-1133">Transmembrane helix</keyword>
<dbReference type="GeneID" id="115926659"/>
<evidence type="ECO:0000256" key="7">
    <source>
        <dbReference type="ARBA" id="ARBA00023170"/>
    </source>
</evidence>
<evidence type="ECO:0000256" key="6">
    <source>
        <dbReference type="ARBA" id="ARBA00023136"/>
    </source>
</evidence>
<evidence type="ECO:0000256" key="4">
    <source>
        <dbReference type="ARBA" id="ARBA00022989"/>
    </source>
</evidence>
<dbReference type="SUPFAM" id="SSF81321">
    <property type="entry name" value="Family A G protein-coupled receptor-like"/>
    <property type="match status" value="1"/>
</dbReference>
<keyword evidence="2" id="KW-1003">Cell membrane</keyword>
<dbReference type="Proteomes" id="UP000007110">
    <property type="component" value="Unassembled WGS sequence"/>
</dbReference>
<accession>A0A7M7P7I8</accession>
<dbReference type="InterPro" id="IPR017452">
    <property type="entry name" value="GPCR_Rhodpsn_7TM"/>
</dbReference>
<evidence type="ECO:0000313" key="12">
    <source>
        <dbReference type="EnsemblMetazoa" id="XP_030847502"/>
    </source>
</evidence>
<name>A0A7M7P7I8_STRPU</name>
<dbReference type="PANTHER" id="PTHR24228:SF72">
    <property type="entry name" value="G-PROTEIN COUPLED RECEPTORS FAMILY 1 PROFILE DOMAIN-CONTAINING PROTEIN"/>
    <property type="match status" value="1"/>
</dbReference>
<evidence type="ECO:0000313" key="13">
    <source>
        <dbReference type="Proteomes" id="UP000007110"/>
    </source>
</evidence>
<evidence type="ECO:0000256" key="1">
    <source>
        <dbReference type="ARBA" id="ARBA00004651"/>
    </source>
</evidence>
<dbReference type="KEGG" id="spu:115926659"/>
<feature type="transmembrane region" description="Helical" evidence="10">
    <location>
        <begin position="251"/>
        <end position="274"/>
    </location>
</feature>
<evidence type="ECO:0000256" key="3">
    <source>
        <dbReference type="ARBA" id="ARBA00022692"/>
    </source>
</evidence>
<dbReference type="AlphaFoldDB" id="A0A7M7P7I8"/>
<feature type="transmembrane region" description="Helical" evidence="10">
    <location>
        <begin position="65"/>
        <end position="86"/>
    </location>
</feature>
<feature type="transmembrane region" description="Helical" evidence="10">
    <location>
        <begin position="148"/>
        <end position="173"/>
    </location>
</feature>
<keyword evidence="3 9" id="KW-0812">Transmembrane</keyword>
<keyword evidence="7 9" id="KW-0675">Receptor</keyword>
<organism evidence="12 13">
    <name type="scientific">Strongylocentrotus purpuratus</name>
    <name type="common">Purple sea urchin</name>
    <dbReference type="NCBI Taxonomy" id="7668"/>
    <lineage>
        <taxon>Eukaryota</taxon>
        <taxon>Metazoa</taxon>
        <taxon>Echinodermata</taxon>
        <taxon>Eleutherozoa</taxon>
        <taxon>Echinozoa</taxon>
        <taxon>Echinoidea</taxon>
        <taxon>Euechinoidea</taxon>
        <taxon>Echinacea</taxon>
        <taxon>Camarodonta</taxon>
        <taxon>Echinidea</taxon>
        <taxon>Strongylocentrotidae</taxon>
        <taxon>Strongylocentrotus</taxon>
    </lineage>
</organism>